<reference evidence="1" key="1">
    <citation type="submission" date="2019-09" db="EMBL/GenBank/DDBJ databases">
        <authorList>
            <person name="Rodrigo-Torres L."/>
            <person name="Arahal R. D."/>
            <person name="Lucena T."/>
        </authorList>
    </citation>
    <scope>NUCLEOTIDE SEQUENCE</scope>
    <source>
        <strain evidence="1">ISS653</strain>
    </source>
</reference>
<keyword evidence="2" id="KW-1185">Reference proteome</keyword>
<dbReference type="EMBL" id="CABVMM010000007">
    <property type="protein sequence ID" value="VVV00762.1"/>
    <property type="molecule type" value="Genomic_DNA"/>
</dbReference>
<accession>A0AC61Y8B7</accession>
<comment type="caution">
    <text evidence="1">The sequence shown here is derived from an EMBL/GenBank/DDBJ whole genome shotgun (WGS) entry which is preliminary data.</text>
</comment>
<proteinExistence type="predicted"/>
<evidence type="ECO:0000313" key="1">
    <source>
        <dbReference type="EMBL" id="VVV00762.1"/>
    </source>
</evidence>
<organism evidence="1 2">
    <name type="scientific">Mesonia oceanica</name>
    <dbReference type="NCBI Taxonomy" id="2687242"/>
    <lineage>
        <taxon>Bacteria</taxon>
        <taxon>Pseudomonadati</taxon>
        <taxon>Bacteroidota</taxon>
        <taxon>Flavobacteriia</taxon>
        <taxon>Flavobacteriales</taxon>
        <taxon>Flavobacteriaceae</taxon>
        <taxon>Mesonia</taxon>
    </lineage>
</organism>
<dbReference type="Proteomes" id="UP000356253">
    <property type="component" value="Unassembled WGS sequence"/>
</dbReference>
<evidence type="ECO:0000313" key="2">
    <source>
        <dbReference type="Proteomes" id="UP000356253"/>
    </source>
</evidence>
<name>A0AC61Y8B7_9FLAO</name>
<protein>
    <submittedName>
        <fullName evidence="1">Outer membrane p25</fullName>
    </submittedName>
</protein>
<sequence>MKKRFLFVCLLFLSSLAITAQRGIKMAYIDMDYILKNVPEYQEASQQLEARVQKWRSEIQKKMQNVEDMKQDLSNERALLTKELIEEREEEIAYEEQAILEYQEEKFGPQGAFIVQKRQLVQPVQDQIFNAVQEIGEKRQYDFIFENSADALLLFSAKRHDISDQVLNIIQRSSRKLDLEDRRKQKEEEENSKIEEPYKSVEQAAEDKEEAAERDAIRQAKEDEREQMLNERQQRRDSIRAARQKEFEERRAKLLEARERRRDSLEKLRNQKNNTTPPGR</sequence>
<gene>
    <name evidence="1" type="primary">skp</name>
    <name evidence="1" type="ORF">FVB9532_02037</name>
</gene>